<evidence type="ECO:0000256" key="12">
    <source>
        <dbReference type="ARBA" id="ARBA00023242"/>
    </source>
</evidence>
<evidence type="ECO:0000256" key="5">
    <source>
        <dbReference type="ARBA" id="ARBA00022491"/>
    </source>
</evidence>
<evidence type="ECO:0000256" key="16">
    <source>
        <dbReference type="SAM" id="MobiDB-lite"/>
    </source>
</evidence>
<dbReference type="Gene3D" id="1.10.10.1700">
    <property type="entry name" value="Histone-lysine N-methyltransferase"/>
    <property type="match status" value="1"/>
</dbReference>
<dbReference type="InterPro" id="IPR041938">
    <property type="entry name" value="Hist-Lys_N-MTase_N"/>
</dbReference>
<feature type="compositionally biased region" description="Basic residues" evidence="16">
    <location>
        <begin position="625"/>
        <end position="641"/>
    </location>
</feature>
<gene>
    <name evidence="18" type="ORF">Fcan01_11947</name>
</gene>
<keyword evidence="19" id="KW-1185">Reference proteome</keyword>
<proteinExistence type="predicted"/>
<comment type="catalytic activity">
    <reaction evidence="14">
        <text>N(6),N(6)-dimethyl-L-lysyl(20)-[histone H4] + S-adenosyl-L-methionine = N(6),N(6),N(6)-trimethyl-L-lysyl(20)-[histone H4] + S-adenosyl-L-homocysteine + H(+)</text>
        <dbReference type="Rhea" id="RHEA:61992"/>
        <dbReference type="Rhea" id="RHEA-COMP:15556"/>
        <dbReference type="Rhea" id="RHEA-COMP:15998"/>
        <dbReference type="ChEBI" id="CHEBI:15378"/>
        <dbReference type="ChEBI" id="CHEBI:57856"/>
        <dbReference type="ChEBI" id="CHEBI:59789"/>
        <dbReference type="ChEBI" id="CHEBI:61961"/>
        <dbReference type="ChEBI" id="CHEBI:61976"/>
    </reaction>
</comment>
<evidence type="ECO:0000256" key="11">
    <source>
        <dbReference type="ARBA" id="ARBA00023163"/>
    </source>
</evidence>
<feature type="compositionally biased region" description="Acidic residues" evidence="16">
    <location>
        <begin position="674"/>
        <end position="689"/>
    </location>
</feature>
<dbReference type="GO" id="GO:0005634">
    <property type="term" value="C:nucleus"/>
    <property type="evidence" value="ECO:0007669"/>
    <property type="project" value="UniProtKB-SubCell"/>
</dbReference>
<feature type="region of interest" description="Disordered" evidence="16">
    <location>
        <begin position="600"/>
        <end position="755"/>
    </location>
</feature>
<feature type="region of interest" description="Disordered" evidence="16">
    <location>
        <begin position="482"/>
        <end position="503"/>
    </location>
</feature>
<dbReference type="PANTHER" id="PTHR12977:SF4">
    <property type="entry name" value="HISTONE-LYSINE N-METHYLTRANSFERASE KMT5B"/>
    <property type="match status" value="1"/>
</dbReference>
<feature type="compositionally biased region" description="Basic and acidic residues" evidence="16">
    <location>
        <begin position="642"/>
        <end position="653"/>
    </location>
</feature>
<feature type="domain" description="SET" evidence="17">
    <location>
        <begin position="153"/>
        <end position="269"/>
    </location>
</feature>
<dbReference type="FunFam" id="1.10.10.1700:FF:000001">
    <property type="entry name" value="Histone-lysine N-methyltransferase"/>
    <property type="match status" value="1"/>
</dbReference>
<evidence type="ECO:0000256" key="10">
    <source>
        <dbReference type="ARBA" id="ARBA00023015"/>
    </source>
</evidence>
<comment type="subcellular location">
    <subcellularLocation>
        <location evidence="2">Chromosome</location>
    </subcellularLocation>
    <subcellularLocation>
        <location evidence="1">Nucleus</location>
    </subcellularLocation>
</comment>
<keyword evidence="10" id="KW-0805">Transcription regulation</keyword>
<evidence type="ECO:0000313" key="18">
    <source>
        <dbReference type="EMBL" id="OXA52696.1"/>
    </source>
</evidence>
<dbReference type="Gene3D" id="2.170.270.10">
    <property type="entry name" value="SET domain"/>
    <property type="match status" value="1"/>
</dbReference>
<dbReference type="SUPFAM" id="SSF82199">
    <property type="entry name" value="SET domain"/>
    <property type="match status" value="1"/>
</dbReference>
<evidence type="ECO:0000256" key="14">
    <source>
        <dbReference type="ARBA" id="ARBA00052814"/>
    </source>
</evidence>
<protein>
    <recommendedName>
        <fullName evidence="15">Histone-lysine N-methyltransferase Suv4-20</fullName>
        <ecNumber evidence="3">2.1.1.362</ecNumber>
    </recommendedName>
</protein>
<keyword evidence="4" id="KW-0158">Chromosome</keyword>
<evidence type="ECO:0000256" key="4">
    <source>
        <dbReference type="ARBA" id="ARBA00022454"/>
    </source>
</evidence>
<evidence type="ECO:0000256" key="13">
    <source>
        <dbReference type="ARBA" id="ARBA00051837"/>
    </source>
</evidence>
<feature type="compositionally biased region" description="Basic residues" evidence="16">
    <location>
        <begin position="383"/>
        <end position="393"/>
    </location>
</feature>
<feature type="region of interest" description="Disordered" evidence="16">
    <location>
        <begin position="416"/>
        <end position="442"/>
    </location>
</feature>
<dbReference type="InterPro" id="IPR001214">
    <property type="entry name" value="SET_dom"/>
</dbReference>
<evidence type="ECO:0000256" key="7">
    <source>
        <dbReference type="ARBA" id="ARBA00022679"/>
    </source>
</evidence>
<evidence type="ECO:0000256" key="8">
    <source>
        <dbReference type="ARBA" id="ARBA00022691"/>
    </source>
</evidence>
<dbReference type="EMBL" id="LNIX01000006">
    <property type="protein sequence ID" value="OXA52696.1"/>
    <property type="molecule type" value="Genomic_DNA"/>
</dbReference>
<feature type="compositionally biased region" description="Low complexity" evidence="16">
    <location>
        <begin position="734"/>
        <end position="749"/>
    </location>
</feature>
<keyword evidence="11" id="KW-0804">Transcription</keyword>
<dbReference type="PROSITE" id="PS51570">
    <property type="entry name" value="SAM_MT43_SUVAR420_2"/>
    <property type="match status" value="1"/>
</dbReference>
<dbReference type="SMART" id="SM00317">
    <property type="entry name" value="SET"/>
    <property type="match status" value="1"/>
</dbReference>
<keyword evidence="5" id="KW-0678">Repressor</keyword>
<evidence type="ECO:0000256" key="9">
    <source>
        <dbReference type="ARBA" id="ARBA00022853"/>
    </source>
</evidence>
<dbReference type="PROSITE" id="PS50280">
    <property type="entry name" value="SET"/>
    <property type="match status" value="1"/>
</dbReference>
<dbReference type="Proteomes" id="UP000198287">
    <property type="component" value="Unassembled WGS sequence"/>
</dbReference>
<dbReference type="EC" id="2.1.1.362" evidence="3"/>
<dbReference type="OMA" id="LRMTFRM"/>
<keyword evidence="9" id="KW-0156">Chromatin regulator</keyword>
<accession>A0A226E7R7</accession>
<dbReference type="InterPro" id="IPR039977">
    <property type="entry name" value="Suv4-20/Set9"/>
</dbReference>
<sequence length="781" mass="85889">MVLATESMSEAAGSGVSIKSTVGMSNVGGGGGQSVSSSISSKMMLQNRVFSMTPKELSDNDDLATAIVLDPVLGFNTHKMCLRYYPPYKTPESAQTLKNIIEKFSDHQNQDVAMNELIEGGFLRKFLKNKTPEQTVAVQEHVRRYIRVFHREAGFQIVPCYRYSMEGKQGARICSTRKWSKKDSIPFLVGCIAELNEAEESQLLVAGKNDFSVMYSCRKNCAQLWLGPAAFINHDCRPNCKLMATGRDTACVVALRDINDGEEITCAYGSDFFGDKNCHCECRTCERRGTGAFSALKEKGTEEKGYRLRETDNRLNRRKNLEKQDFETPVIPATSAPTPSIGQIPKCSQQLRNLSQGTCSSTVSKSTEPMITRRVASPGKDLRRLKKSCHRTRSSSDVKLQAATSSSDLVSFIVEDSGSNSSSSSNQSDSGIECSSGSSTSSNRNIGDIFSRYSNSRLQLADNNFGIQLRSHRVLKEPLPTPRAQARYKKRLSTAEVTSTTVNSRDNSDLNLLRESHSRFGLSGEGNSHKSTRRLRMTFRMKRSNILDEVIESGTKCNENGRGSGDGNDGARKHSSSSELENTSVLFEPHYEILRCEASSPTLSNNSPIRSSHPVSIDSDCHTTTARKKNKKKSKKRKHKSKDKDREKRDRVHASVVEDSVGIIAPPPPSFNFESDEQDPDSDDDDDVVGEAGGRREGDDDDNNNQKVKKEGHIDDLDDFLDGPPDSRPTVLTASPAPSASSSSSSSSSNPQTKRLKLVIGNEACTIIDIPPTAFQGPVVH</sequence>
<comment type="caution">
    <text evidence="18">The sequence shown here is derived from an EMBL/GenBank/DDBJ whole genome shotgun (WGS) entry which is preliminary data.</text>
</comment>
<dbReference type="GO" id="GO:0032259">
    <property type="term" value="P:methylation"/>
    <property type="evidence" value="ECO:0007669"/>
    <property type="project" value="UniProtKB-KW"/>
</dbReference>
<evidence type="ECO:0000256" key="2">
    <source>
        <dbReference type="ARBA" id="ARBA00004286"/>
    </source>
</evidence>
<keyword evidence="12" id="KW-0539">Nucleus</keyword>
<dbReference type="InterPro" id="IPR046341">
    <property type="entry name" value="SET_dom_sf"/>
</dbReference>
<evidence type="ECO:0000259" key="17">
    <source>
        <dbReference type="PROSITE" id="PS50280"/>
    </source>
</evidence>
<evidence type="ECO:0000256" key="6">
    <source>
        <dbReference type="ARBA" id="ARBA00022603"/>
    </source>
</evidence>
<feature type="region of interest" description="Disordered" evidence="16">
    <location>
        <begin position="550"/>
        <end position="583"/>
    </location>
</feature>
<evidence type="ECO:0000313" key="19">
    <source>
        <dbReference type="Proteomes" id="UP000198287"/>
    </source>
</evidence>
<feature type="region of interest" description="Disordered" evidence="16">
    <location>
        <begin position="358"/>
        <end position="401"/>
    </location>
</feature>
<dbReference type="GO" id="GO:0005694">
    <property type="term" value="C:chromosome"/>
    <property type="evidence" value="ECO:0007669"/>
    <property type="project" value="UniProtKB-SubCell"/>
</dbReference>
<feature type="compositionally biased region" description="Polar residues" evidence="16">
    <location>
        <begin position="600"/>
        <end position="614"/>
    </location>
</feature>
<organism evidence="18 19">
    <name type="scientific">Folsomia candida</name>
    <name type="common">Springtail</name>
    <dbReference type="NCBI Taxonomy" id="158441"/>
    <lineage>
        <taxon>Eukaryota</taxon>
        <taxon>Metazoa</taxon>
        <taxon>Ecdysozoa</taxon>
        <taxon>Arthropoda</taxon>
        <taxon>Hexapoda</taxon>
        <taxon>Collembola</taxon>
        <taxon>Entomobryomorpha</taxon>
        <taxon>Isotomoidea</taxon>
        <taxon>Isotomidae</taxon>
        <taxon>Proisotominae</taxon>
        <taxon>Folsomia</taxon>
    </lineage>
</organism>
<keyword evidence="8" id="KW-0949">S-adenosyl-L-methionine</keyword>
<dbReference type="PANTHER" id="PTHR12977">
    <property type="entry name" value="SUPPRESSOR OF VARIEGATION 4-20-RELATED"/>
    <property type="match status" value="1"/>
</dbReference>
<dbReference type="FunFam" id="2.170.270.10:FF:000006">
    <property type="entry name" value="Histone-lysine N-methyltransferase"/>
    <property type="match status" value="1"/>
</dbReference>
<dbReference type="InterPro" id="IPR025790">
    <property type="entry name" value="Suv4-20_animal"/>
</dbReference>
<evidence type="ECO:0000256" key="15">
    <source>
        <dbReference type="ARBA" id="ARBA00071597"/>
    </source>
</evidence>
<reference evidence="18 19" key="1">
    <citation type="submission" date="2015-12" db="EMBL/GenBank/DDBJ databases">
        <title>The genome of Folsomia candida.</title>
        <authorList>
            <person name="Faddeeva A."/>
            <person name="Derks M.F."/>
            <person name="Anvar Y."/>
            <person name="Smit S."/>
            <person name="Van Straalen N."/>
            <person name="Roelofs D."/>
        </authorList>
    </citation>
    <scope>NUCLEOTIDE SEQUENCE [LARGE SCALE GENOMIC DNA]</scope>
    <source>
        <strain evidence="18 19">VU population</strain>
        <tissue evidence="18">Whole body</tissue>
    </source>
</reference>
<feature type="compositionally biased region" description="Polar residues" evidence="16">
    <location>
        <begin position="358"/>
        <end position="369"/>
    </location>
</feature>
<keyword evidence="6" id="KW-0489">Methyltransferase</keyword>
<dbReference type="GO" id="GO:0140941">
    <property type="term" value="F:histone H4K20me methyltransferase activity"/>
    <property type="evidence" value="ECO:0007669"/>
    <property type="project" value="UniProtKB-EC"/>
</dbReference>
<comment type="catalytic activity">
    <reaction evidence="13">
        <text>N(6)-methyl-L-lysyl(20)-[histone H4] + S-adenosyl-L-methionine = N(6),N(6)-dimethyl-L-lysyl(20)-[histone H4] + S-adenosyl-L-homocysteine + H(+)</text>
        <dbReference type="Rhea" id="RHEA:60348"/>
        <dbReference type="Rhea" id="RHEA-COMP:15555"/>
        <dbReference type="Rhea" id="RHEA-COMP:15556"/>
        <dbReference type="ChEBI" id="CHEBI:15378"/>
        <dbReference type="ChEBI" id="CHEBI:57856"/>
        <dbReference type="ChEBI" id="CHEBI:59789"/>
        <dbReference type="ChEBI" id="CHEBI:61929"/>
        <dbReference type="ChEBI" id="CHEBI:61976"/>
        <dbReference type="EC" id="2.1.1.362"/>
    </reaction>
</comment>
<name>A0A226E7R7_FOLCA</name>
<dbReference type="AlphaFoldDB" id="A0A226E7R7"/>
<evidence type="ECO:0000256" key="3">
    <source>
        <dbReference type="ARBA" id="ARBA00012188"/>
    </source>
</evidence>
<keyword evidence="7" id="KW-0808">Transferase</keyword>
<evidence type="ECO:0000256" key="1">
    <source>
        <dbReference type="ARBA" id="ARBA00004123"/>
    </source>
</evidence>
<dbReference type="Pfam" id="PF00856">
    <property type="entry name" value="SET"/>
    <property type="match status" value="1"/>
</dbReference>
<dbReference type="OrthoDB" id="6627536at2759"/>
<dbReference type="STRING" id="158441.A0A226E7R7"/>